<name>V4SWN1_CITCL</name>
<keyword evidence="1" id="KW-0808">Transferase</keyword>
<gene>
    <name evidence="3" type="ORF">CICLE_v10000975mg</name>
</gene>
<dbReference type="Pfam" id="PF06722">
    <property type="entry name" value="EryCIII-like_C"/>
    <property type="match status" value="1"/>
</dbReference>
<reference evidence="3 4" key="1">
    <citation type="submission" date="2013-10" db="EMBL/GenBank/DDBJ databases">
        <authorList>
            <consortium name="International Citrus Genome Consortium"/>
            <person name="Jenkins J."/>
            <person name="Schmutz J."/>
            <person name="Prochnik S."/>
            <person name="Rokhsar D."/>
            <person name="Gmitter F."/>
            <person name="Ollitrault P."/>
            <person name="Machado M."/>
            <person name="Talon M."/>
            <person name="Wincker P."/>
            <person name="Jaillon O."/>
            <person name="Morgante M."/>
        </authorList>
    </citation>
    <scope>NUCLEOTIDE SEQUENCE</scope>
    <source>
        <strain evidence="4">cv. Clemenules</strain>
    </source>
</reference>
<dbReference type="Proteomes" id="UP000030687">
    <property type="component" value="Unassembled WGS sequence"/>
</dbReference>
<accession>V4SWN1</accession>
<dbReference type="KEGG" id="cic:CICLE_v10000975mg"/>
<dbReference type="SUPFAM" id="SSF53756">
    <property type="entry name" value="UDP-Glycosyltransferase/glycogen phosphorylase"/>
    <property type="match status" value="1"/>
</dbReference>
<keyword evidence="4" id="KW-1185">Reference proteome</keyword>
<dbReference type="PANTHER" id="PTHR48050:SF11">
    <property type="entry name" value="GLYCOSYLTRANSFERASE"/>
    <property type="match status" value="1"/>
</dbReference>
<dbReference type="InParanoid" id="V4SWN1"/>
<protein>
    <recommendedName>
        <fullName evidence="2">Erythromycin biosynthesis protein CIII-like C-terminal domain-containing protein</fullName>
    </recommendedName>
</protein>
<dbReference type="GO" id="GO:0016758">
    <property type="term" value="F:hexosyltransferase activity"/>
    <property type="evidence" value="ECO:0007669"/>
    <property type="project" value="UniProtKB-ARBA"/>
</dbReference>
<proteinExistence type="predicted"/>
<dbReference type="PANTHER" id="PTHR48050">
    <property type="entry name" value="STEROL 3-BETA-GLUCOSYLTRANSFERASE"/>
    <property type="match status" value="1"/>
</dbReference>
<evidence type="ECO:0000313" key="4">
    <source>
        <dbReference type="Proteomes" id="UP000030687"/>
    </source>
</evidence>
<sequence length="484" mass="54369">MAFGTKGDVYPIAAIAAAFASDQRQYDVFLITHSAHENLSFRLAAKYVTFYPISSSPVLCASDNHNRTESGSLELTFEQKKRESTREHRKECYSAAIKIFGDGPSLEGNFIVINFFALEGWSLAELFRVRCIVAAPYVVPYSAPASFEHRFTKEHPLLYKYLKEAPINKVCWGDVIHWMWPLFTENWGSWRSEELNLSACPFMDPVTGLPTWYDRASSPKLLYGFSKEIVECPDYWPSSVRVCGFWFLPNSWQYSCKQLCASHIGLQAFMDAANSTPPIFVGLSSVASMGFLKNPEAFLRVLQTVLHTTTYRFVLFTAGYEPLDTAIRVMAPGTSSVLTQRVITQYGISIFNGKLFCFSGMVPYKYLFPRCVAAIHHGGSGSTAAALHAGIPQILCPFMLDQFYWAERMFWLGVAPEPLKRNHLVPDNADDTSIKEAAEALSQAIQYALSPRVKECAKEIAERISVEDGVSEAVKNLKEEMELF</sequence>
<dbReference type="InterPro" id="IPR002213">
    <property type="entry name" value="UDP_glucos_trans"/>
</dbReference>
<dbReference type="eggNOG" id="KOG1192">
    <property type="taxonomic scope" value="Eukaryota"/>
</dbReference>
<organism evidence="3 4">
    <name type="scientific">Citrus clementina</name>
    <name type="common">Clementine</name>
    <name type="synonym">Citrus deliciosa x Citrus sinensis</name>
    <dbReference type="NCBI Taxonomy" id="85681"/>
    <lineage>
        <taxon>Eukaryota</taxon>
        <taxon>Viridiplantae</taxon>
        <taxon>Streptophyta</taxon>
        <taxon>Embryophyta</taxon>
        <taxon>Tracheophyta</taxon>
        <taxon>Spermatophyta</taxon>
        <taxon>Magnoliopsida</taxon>
        <taxon>eudicotyledons</taxon>
        <taxon>Gunneridae</taxon>
        <taxon>Pentapetalae</taxon>
        <taxon>rosids</taxon>
        <taxon>malvids</taxon>
        <taxon>Sapindales</taxon>
        <taxon>Rutaceae</taxon>
        <taxon>Aurantioideae</taxon>
        <taxon>Citrus</taxon>
    </lineage>
</organism>
<dbReference type="CDD" id="cd03784">
    <property type="entry name" value="GT1_Gtf-like"/>
    <property type="match status" value="1"/>
</dbReference>
<dbReference type="Gene3D" id="3.40.50.2000">
    <property type="entry name" value="Glycogen Phosphorylase B"/>
    <property type="match status" value="2"/>
</dbReference>
<evidence type="ECO:0000313" key="3">
    <source>
        <dbReference type="EMBL" id="ESR45177.1"/>
    </source>
</evidence>
<dbReference type="OMA" id="FNDRLFC"/>
<dbReference type="AlphaFoldDB" id="V4SWN1"/>
<evidence type="ECO:0000256" key="1">
    <source>
        <dbReference type="ARBA" id="ARBA00022679"/>
    </source>
</evidence>
<dbReference type="EMBL" id="KI536799">
    <property type="protein sequence ID" value="ESR45177.1"/>
    <property type="molecule type" value="Genomic_DNA"/>
</dbReference>
<dbReference type="GO" id="GO:0008194">
    <property type="term" value="F:UDP-glycosyltransferase activity"/>
    <property type="evidence" value="ECO:0007669"/>
    <property type="project" value="InterPro"/>
</dbReference>
<evidence type="ECO:0000259" key="2">
    <source>
        <dbReference type="Pfam" id="PF06722"/>
    </source>
</evidence>
<dbReference type="Gramene" id="ESR45177">
    <property type="protein sequence ID" value="ESR45177"/>
    <property type="gene ID" value="CICLE_v10000975mg"/>
</dbReference>
<dbReference type="InterPro" id="IPR050426">
    <property type="entry name" value="Glycosyltransferase_28"/>
</dbReference>
<dbReference type="FunCoup" id="V4SWN1">
    <property type="interactions" value="429"/>
</dbReference>
<dbReference type="InterPro" id="IPR010610">
    <property type="entry name" value="EryCIII-like_C"/>
</dbReference>
<feature type="domain" description="Erythromycin biosynthesis protein CIII-like C-terminal" evidence="2">
    <location>
        <begin position="360"/>
        <end position="416"/>
    </location>
</feature>